<keyword evidence="2" id="KW-1185">Reference proteome</keyword>
<gene>
    <name evidence="1" type="ORF">CEX98_06605</name>
</gene>
<evidence type="ECO:0000313" key="1">
    <source>
        <dbReference type="EMBL" id="PCK32536.1"/>
    </source>
</evidence>
<reference evidence="2" key="1">
    <citation type="journal article" date="2019" name="Genome Announc.">
        <title>Draft Genome Sequence of Pseudoalteromonas piscicida Strain 36Y ROTHPW, an Hypersaline Seawater Isolate from the South Coast of Sonora, Mexico.</title>
        <authorList>
            <person name="Sanchez-Diaz R."/>
            <person name="Molina-Garza Z.J."/>
            <person name="Cruz-Suarez L.E."/>
            <person name="Selvin J."/>
            <person name="Kiran G.S."/>
            <person name="Ibarra-Gamez J.C."/>
            <person name="Gomez-Gil B."/>
            <person name="Galaviz-Silva L."/>
        </authorList>
    </citation>
    <scope>NUCLEOTIDE SEQUENCE [LARGE SCALE GENOMIC DNA]</scope>
    <source>
        <strain evidence="2">36Y_RITHPW</strain>
    </source>
</reference>
<proteinExistence type="predicted"/>
<sequence>MGLSLLNERTNIFDFYVQLKNVHLYLYWDVLAGENFTFGFAVRANKLLTLEFTCIARENA</sequence>
<dbReference type="EMBL" id="NKHF01000028">
    <property type="protein sequence ID" value="PCK32536.1"/>
    <property type="molecule type" value="Genomic_DNA"/>
</dbReference>
<organism evidence="1 2">
    <name type="scientific">Pseudoalteromonas piscicida</name>
    <dbReference type="NCBI Taxonomy" id="43662"/>
    <lineage>
        <taxon>Bacteria</taxon>
        <taxon>Pseudomonadati</taxon>
        <taxon>Pseudomonadota</taxon>
        <taxon>Gammaproteobacteria</taxon>
        <taxon>Alteromonadales</taxon>
        <taxon>Pseudoalteromonadaceae</taxon>
        <taxon>Pseudoalteromonas</taxon>
    </lineage>
</organism>
<dbReference type="Proteomes" id="UP000228621">
    <property type="component" value="Unassembled WGS sequence"/>
</dbReference>
<accession>A0A2A5JT18</accession>
<protein>
    <submittedName>
        <fullName evidence="1">Uncharacterized protein</fullName>
    </submittedName>
</protein>
<dbReference type="AlphaFoldDB" id="A0A2A5JT18"/>
<name>A0A2A5JT18_PSEO7</name>
<comment type="caution">
    <text evidence="1">The sequence shown here is derived from an EMBL/GenBank/DDBJ whole genome shotgun (WGS) entry which is preliminary data.</text>
</comment>
<evidence type="ECO:0000313" key="2">
    <source>
        <dbReference type="Proteomes" id="UP000228621"/>
    </source>
</evidence>